<dbReference type="AlphaFoldDB" id="A0AAU7DHV8"/>
<dbReference type="InterPro" id="IPR039315">
    <property type="entry name" value="CheW"/>
</dbReference>
<dbReference type="Gene3D" id="2.40.50.180">
    <property type="entry name" value="CheA-289, Domain 4"/>
    <property type="match status" value="1"/>
</dbReference>
<accession>A0AAU7DHV8</accession>
<dbReference type="RefSeq" id="WP_348262147.1">
    <property type="nucleotide sequence ID" value="NZ_CP121196.1"/>
</dbReference>
<dbReference type="Pfam" id="PF01584">
    <property type="entry name" value="CheW"/>
    <property type="match status" value="1"/>
</dbReference>
<dbReference type="InterPro" id="IPR036061">
    <property type="entry name" value="CheW-like_dom_sf"/>
</dbReference>
<dbReference type="SMART" id="SM00260">
    <property type="entry name" value="CheW"/>
    <property type="match status" value="1"/>
</dbReference>
<organism evidence="2">
    <name type="scientific">Telmatobacter sp. DSM 110680</name>
    <dbReference type="NCBI Taxonomy" id="3036704"/>
    <lineage>
        <taxon>Bacteria</taxon>
        <taxon>Pseudomonadati</taxon>
        <taxon>Acidobacteriota</taxon>
        <taxon>Terriglobia</taxon>
        <taxon>Terriglobales</taxon>
        <taxon>Acidobacteriaceae</taxon>
        <taxon>Telmatobacter</taxon>
    </lineage>
</organism>
<dbReference type="GO" id="GO:0006935">
    <property type="term" value="P:chemotaxis"/>
    <property type="evidence" value="ECO:0007669"/>
    <property type="project" value="InterPro"/>
</dbReference>
<dbReference type="PANTHER" id="PTHR22617:SF23">
    <property type="entry name" value="CHEMOTAXIS PROTEIN CHEW"/>
    <property type="match status" value="1"/>
</dbReference>
<protein>
    <submittedName>
        <fullName evidence="2">Chemotaxis protein CheW</fullName>
    </submittedName>
</protein>
<dbReference type="GO" id="GO:0005829">
    <property type="term" value="C:cytosol"/>
    <property type="evidence" value="ECO:0007669"/>
    <property type="project" value="TreeGrafter"/>
</dbReference>
<proteinExistence type="predicted"/>
<dbReference type="PROSITE" id="PS50851">
    <property type="entry name" value="CHEW"/>
    <property type="match status" value="1"/>
</dbReference>
<reference evidence="2" key="1">
    <citation type="submission" date="2023-03" db="EMBL/GenBank/DDBJ databases">
        <title>Edaphobacter sp.</title>
        <authorList>
            <person name="Huber K.J."/>
            <person name="Papendorf J."/>
            <person name="Pilke C."/>
            <person name="Bunk B."/>
            <person name="Sproeer C."/>
            <person name="Pester M."/>
        </authorList>
    </citation>
    <scope>NUCLEOTIDE SEQUENCE</scope>
    <source>
        <strain evidence="2">DSM 110680</strain>
    </source>
</reference>
<name>A0AAU7DHV8_9BACT</name>
<dbReference type="InterPro" id="IPR002545">
    <property type="entry name" value="CheW-lke_dom"/>
</dbReference>
<dbReference type="PANTHER" id="PTHR22617">
    <property type="entry name" value="CHEMOTAXIS SENSOR HISTIDINE KINASE-RELATED"/>
    <property type="match status" value="1"/>
</dbReference>
<evidence type="ECO:0000259" key="1">
    <source>
        <dbReference type="PROSITE" id="PS50851"/>
    </source>
</evidence>
<dbReference type="Gene3D" id="2.30.30.40">
    <property type="entry name" value="SH3 Domains"/>
    <property type="match status" value="1"/>
</dbReference>
<dbReference type="EMBL" id="CP121196">
    <property type="protein sequence ID" value="XBH16917.1"/>
    <property type="molecule type" value="Genomic_DNA"/>
</dbReference>
<evidence type="ECO:0000313" key="2">
    <source>
        <dbReference type="EMBL" id="XBH16917.1"/>
    </source>
</evidence>
<dbReference type="SUPFAM" id="SSF50341">
    <property type="entry name" value="CheW-like"/>
    <property type="match status" value="1"/>
</dbReference>
<sequence length="161" mass="17264">MSSSPRRSRQATASVAAPIEMCSVRVGDTLFGLPISHILEIVGSVQPQAVPLAPGFVGGLVHYRGDVLITVNLRYLLGLPTHDNAQPLLVLEGVRGCFGVLVDGVGEVLTVSPEDYEPNPSTLDECLKKLFTGTYKLKDRLLVILEPSRLDPLYLVGSQAA</sequence>
<dbReference type="GO" id="GO:0007165">
    <property type="term" value="P:signal transduction"/>
    <property type="evidence" value="ECO:0007669"/>
    <property type="project" value="InterPro"/>
</dbReference>
<gene>
    <name evidence="2" type="ORF">P8935_20370</name>
</gene>
<feature type="domain" description="CheW-like" evidence="1">
    <location>
        <begin position="18"/>
        <end position="156"/>
    </location>
</feature>